<gene>
    <name evidence="2" type="ORF">PITCH_A1670017</name>
</gene>
<organism evidence="2">
    <name type="scientific">uncultured Desulfobacterium sp</name>
    <dbReference type="NCBI Taxonomy" id="201089"/>
    <lineage>
        <taxon>Bacteria</taxon>
        <taxon>Pseudomonadati</taxon>
        <taxon>Thermodesulfobacteriota</taxon>
        <taxon>Desulfobacteria</taxon>
        <taxon>Desulfobacterales</taxon>
        <taxon>Desulfobacteriaceae</taxon>
        <taxon>Desulfobacterium</taxon>
        <taxon>environmental samples</taxon>
    </lineage>
</organism>
<dbReference type="AlphaFoldDB" id="A0A445MU83"/>
<keyword evidence="1" id="KW-1133">Transmembrane helix</keyword>
<dbReference type="EMBL" id="OJIN01000076">
    <property type="protein sequence ID" value="SPD73074.1"/>
    <property type="molecule type" value="Genomic_DNA"/>
</dbReference>
<protein>
    <recommendedName>
        <fullName evidence="3">DUF2333 family protein</fullName>
    </recommendedName>
</protein>
<dbReference type="Pfam" id="PF10095">
    <property type="entry name" value="DUF2333"/>
    <property type="match status" value="1"/>
</dbReference>
<evidence type="ECO:0008006" key="3">
    <source>
        <dbReference type="Google" id="ProtNLM"/>
    </source>
</evidence>
<proteinExistence type="predicted"/>
<accession>A0A445MU83</accession>
<keyword evidence="1" id="KW-0472">Membrane</keyword>
<sequence length="317" mass="35920">MEDNSFEISSKSRPAIYIIILVIVVFTLVVMAANSVKPGRLSVDRANEQIKGAAFIKTNQAMIGQLSDNWLPNDLFWPTVLLDNMPNFQLGQLEAIRYNVRVLRDNLSRMRTTDKLDPSAEGAFTALSNDPKKWWMPSAESRWRKAYADLETFYQDLASGKSYFYPRADNLVELLNQYASLMGGANTRLIHAPRDINHVLADDQETKGDSQTPGMVDVNIPWQRIDDNFYYAQGIAYALYESFTAIRSDFIDILTKKNSLTLVDKIIQDLERCYFEPIIVFNGDPESIFANHSLNLSGIFNDARQKINSLIVALTQG</sequence>
<name>A0A445MU83_9BACT</name>
<evidence type="ECO:0000256" key="1">
    <source>
        <dbReference type="SAM" id="Phobius"/>
    </source>
</evidence>
<keyword evidence="1" id="KW-0812">Transmembrane</keyword>
<dbReference type="InterPro" id="IPR016936">
    <property type="entry name" value="UCP029693"/>
</dbReference>
<evidence type="ECO:0000313" key="2">
    <source>
        <dbReference type="EMBL" id="SPD73074.1"/>
    </source>
</evidence>
<feature type="transmembrane region" description="Helical" evidence="1">
    <location>
        <begin position="15"/>
        <end position="36"/>
    </location>
</feature>
<reference evidence="2" key="1">
    <citation type="submission" date="2018-01" db="EMBL/GenBank/DDBJ databases">
        <authorList>
            <person name="Regsiter A."/>
            <person name="William W."/>
        </authorList>
    </citation>
    <scope>NUCLEOTIDE SEQUENCE</scope>
    <source>
        <strain evidence="2">TRIP AH-1</strain>
    </source>
</reference>